<dbReference type="InterPro" id="IPR005828">
    <property type="entry name" value="MFS_sugar_transport-like"/>
</dbReference>
<dbReference type="InterPro" id="IPR044775">
    <property type="entry name" value="MFS_ERD6/Tret1-like"/>
</dbReference>
<dbReference type="Pfam" id="PF00083">
    <property type="entry name" value="Sugar_tr"/>
    <property type="match status" value="1"/>
</dbReference>
<evidence type="ECO:0000256" key="6">
    <source>
        <dbReference type="ARBA" id="ARBA00023180"/>
    </source>
</evidence>
<feature type="transmembrane region" description="Helical" evidence="8">
    <location>
        <begin position="421"/>
        <end position="445"/>
    </location>
</feature>
<feature type="domain" description="Major facilitator superfamily (MFS) profile" evidence="9">
    <location>
        <begin position="67"/>
        <end position="512"/>
    </location>
</feature>
<keyword evidence="4 8" id="KW-1133">Transmembrane helix</keyword>
<evidence type="ECO:0000256" key="4">
    <source>
        <dbReference type="ARBA" id="ARBA00022989"/>
    </source>
</evidence>
<dbReference type="Proteomes" id="UP000829291">
    <property type="component" value="Chromosome 3"/>
</dbReference>
<dbReference type="Gene3D" id="1.20.1250.20">
    <property type="entry name" value="MFS general substrate transporter like domains"/>
    <property type="match status" value="1"/>
</dbReference>
<dbReference type="GeneID" id="107216530"/>
<name>A0ABM3FQ04_NEOLC</name>
<feature type="transmembrane region" description="Helical" evidence="8">
    <location>
        <begin position="193"/>
        <end position="211"/>
    </location>
</feature>
<dbReference type="PROSITE" id="PS00216">
    <property type="entry name" value="SUGAR_TRANSPORT_1"/>
    <property type="match status" value="1"/>
</dbReference>
<evidence type="ECO:0000313" key="10">
    <source>
        <dbReference type="Proteomes" id="UP000829291"/>
    </source>
</evidence>
<feature type="transmembrane region" description="Helical" evidence="8">
    <location>
        <begin position="108"/>
        <end position="128"/>
    </location>
</feature>
<dbReference type="InterPro" id="IPR005829">
    <property type="entry name" value="Sugar_transporter_CS"/>
</dbReference>
<reference evidence="11" key="1">
    <citation type="submission" date="2025-08" db="UniProtKB">
        <authorList>
            <consortium name="RefSeq"/>
        </authorList>
    </citation>
    <scope>IDENTIFICATION</scope>
    <source>
        <tissue evidence="11">Thorax and Abdomen</tissue>
    </source>
</reference>
<feature type="transmembrane region" description="Helical" evidence="8">
    <location>
        <begin position="135"/>
        <end position="155"/>
    </location>
</feature>
<keyword evidence="5 8" id="KW-0472">Membrane</keyword>
<keyword evidence="2" id="KW-1003">Cell membrane</keyword>
<dbReference type="InterPro" id="IPR050549">
    <property type="entry name" value="MFS_Trehalose_Transporter"/>
</dbReference>
<keyword evidence="10" id="KW-1185">Reference proteome</keyword>
<evidence type="ECO:0000256" key="5">
    <source>
        <dbReference type="ARBA" id="ARBA00023136"/>
    </source>
</evidence>
<dbReference type="PRINTS" id="PR00171">
    <property type="entry name" value="SUGRTRNSPORT"/>
</dbReference>
<feature type="transmembrane region" description="Helical" evidence="8">
    <location>
        <begin position="217"/>
        <end position="239"/>
    </location>
</feature>
<feature type="transmembrane region" description="Helical" evidence="8">
    <location>
        <begin position="371"/>
        <end position="390"/>
    </location>
</feature>
<sequence>MSCFRISGRKDQSNLDPEKTSLVNLELNAQIQPAVAANSEKATPSSYVVTTPNAKQGRGSAFKQVVAALVAQLGTINTGMVFGFSAIAIPQMKSPGSFIEVNDTVESWIASINAIGTPIGCFLSGYLSDLLGRKMTLIITQIPTLLGWVLITFATNIDMIYAGRFFVGLGSGMVGAPARVYAAEVTQPHLRGMLVAIASVGVSTGVLVEYIIGGFLHWQICAAISSVVPLTSLILIFLFPETPSYLMSRQKPEQARRALGRLRGKSCNLEREMDVLINFSKQNKVQHLSGPSEILRAILQPKVIKPFIVLALYFLIYQWSGTNAITFYAVEIFQASGAKMDKNYLTMILGAVRLVSTVAACILCRRCGRRPLTFVSSIGCALSMLGLGIYKFATMAEAAEAAKVAKAAGTTDVILNSAHSWIPVFCIFSYTIFCTLGFLVIPWVMIGEVYPVQVRGIVGGLTTMSAHIFVFTVVKSFPFLRVALTEPGIYLMFGMIPLLGTVYLYIFLPETKGRSLQEIEDYYSGRTKTLGPAPRSVAPSAPQVLEPQKGQLLP</sequence>
<dbReference type="PANTHER" id="PTHR48021:SF7">
    <property type="entry name" value="RH09188P"/>
    <property type="match status" value="1"/>
</dbReference>
<evidence type="ECO:0000256" key="3">
    <source>
        <dbReference type="ARBA" id="ARBA00022692"/>
    </source>
</evidence>
<dbReference type="PROSITE" id="PS50850">
    <property type="entry name" value="MFS"/>
    <property type="match status" value="1"/>
</dbReference>
<feature type="transmembrane region" description="Helical" evidence="8">
    <location>
        <begin position="303"/>
        <end position="320"/>
    </location>
</feature>
<dbReference type="PROSITE" id="PS00217">
    <property type="entry name" value="SUGAR_TRANSPORT_2"/>
    <property type="match status" value="1"/>
</dbReference>
<evidence type="ECO:0000313" key="11">
    <source>
        <dbReference type="RefSeq" id="XP_046590095.1"/>
    </source>
</evidence>
<dbReference type="RefSeq" id="XP_046590095.1">
    <property type="nucleotide sequence ID" value="XM_046734139.1"/>
</dbReference>
<comment type="subcellular location">
    <subcellularLocation>
        <location evidence="1">Cell membrane</location>
        <topology evidence="1">Multi-pass membrane protein</topology>
    </subcellularLocation>
</comment>
<evidence type="ECO:0000256" key="8">
    <source>
        <dbReference type="SAM" id="Phobius"/>
    </source>
</evidence>
<dbReference type="InterPro" id="IPR020846">
    <property type="entry name" value="MFS_dom"/>
</dbReference>
<organism evidence="10 11">
    <name type="scientific">Neodiprion lecontei</name>
    <name type="common">Redheaded pine sawfly</name>
    <dbReference type="NCBI Taxonomy" id="441921"/>
    <lineage>
        <taxon>Eukaryota</taxon>
        <taxon>Metazoa</taxon>
        <taxon>Ecdysozoa</taxon>
        <taxon>Arthropoda</taxon>
        <taxon>Hexapoda</taxon>
        <taxon>Insecta</taxon>
        <taxon>Pterygota</taxon>
        <taxon>Neoptera</taxon>
        <taxon>Endopterygota</taxon>
        <taxon>Hymenoptera</taxon>
        <taxon>Tenthredinoidea</taxon>
        <taxon>Diprionidae</taxon>
        <taxon>Diprioninae</taxon>
        <taxon>Neodiprion</taxon>
    </lineage>
</organism>
<feature type="transmembrane region" description="Helical" evidence="8">
    <location>
        <begin position="489"/>
        <end position="508"/>
    </location>
</feature>
<keyword evidence="3 8" id="KW-0812">Transmembrane</keyword>
<evidence type="ECO:0000256" key="7">
    <source>
        <dbReference type="SAM" id="MobiDB-lite"/>
    </source>
</evidence>
<proteinExistence type="predicted"/>
<feature type="transmembrane region" description="Helical" evidence="8">
    <location>
        <begin position="344"/>
        <end position="364"/>
    </location>
</feature>
<feature type="transmembrane region" description="Helical" evidence="8">
    <location>
        <begin position="65"/>
        <end position="88"/>
    </location>
</feature>
<accession>A0ABM3FQ04</accession>
<feature type="transmembrane region" description="Helical" evidence="8">
    <location>
        <begin position="161"/>
        <end position="181"/>
    </location>
</feature>
<evidence type="ECO:0000256" key="2">
    <source>
        <dbReference type="ARBA" id="ARBA00022475"/>
    </source>
</evidence>
<evidence type="ECO:0000256" key="1">
    <source>
        <dbReference type="ARBA" id="ARBA00004651"/>
    </source>
</evidence>
<gene>
    <name evidence="11" type="primary">LOC107216530</name>
</gene>
<dbReference type="CDD" id="cd17358">
    <property type="entry name" value="MFS_GLUT6_8_Class3_like"/>
    <property type="match status" value="1"/>
</dbReference>
<dbReference type="SUPFAM" id="SSF103473">
    <property type="entry name" value="MFS general substrate transporter"/>
    <property type="match status" value="1"/>
</dbReference>
<keyword evidence="6" id="KW-0325">Glycoprotein</keyword>
<feature type="region of interest" description="Disordered" evidence="7">
    <location>
        <begin position="530"/>
        <end position="554"/>
    </location>
</feature>
<dbReference type="InterPro" id="IPR036259">
    <property type="entry name" value="MFS_trans_sf"/>
</dbReference>
<protein>
    <submittedName>
        <fullName evidence="11">Facilitated trehalose transporter Tret1-2 homolog isoform X1</fullName>
    </submittedName>
</protein>
<dbReference type="InterPro" id="IPR003663">
    <property type="entry name" value="Sugar/inositol_transpt"/>
</dbReference>
<feature type="transmembrane region" description="Helical" evidence="8">
    <location>
        <begin position="457"/>
        <end position="477"/>
    </location>
</feature>
<evidence type="ECO:0000259" key="9">
    <source>
        <dbReference type="PROSITE" id="PS50850"/>
    </source>
</evidence>
<dbReference type="PANTHER" id="PTHR48021">
    <property type="match status" value="1"/>
</dbReference>